<keyword evidence="2" id="KW-1185">Reference proteome</keyword>
<comment type="caution">
    <text evidence="1">The sequence shown here is derived from an EMBL/GenBank/DDBJ whole genome shotgun (WGS) entry which is preliminary data.</text>
</comment>
<sequence length="281" mass="32461">MKQARLYDQPEQFAEMMKRHLAESLQIDVRLTEGEPLLLEMDDKIGKSQVSLHDTYRTYMAGGDLNAAVDYLNDIVRSSRIACEKKDEVAILDPDYIYPALRDEAYAEATRKQAGGLSAERLPGLREMYIEIKDELTKVITAGMLELNPDLREDELRKIAYRNLRRAGWQEPRMRLPTLLDTCRLEVYMHDTHPAECQFLDPELNKRLGRNPYLVAFTNRKTVMVLRADEEMETLRQAQRLAEESGFRTMAKRSVALMPSPVSDRIYWVRDGKAGLLPPRK</sequence>
<dbReference type="EMBL" id="JAPDIA010000003">
    <property type="protein sequence ID" value="MDG0809470.1"/>
    <property type="molecule type" value="Genomic_DNA"/>
</dbReference>
<dbReference type="Proteomes" id="UP001153404">
    <property type="component" value="Unassembled WGS sequence"/>
</dbReference>
<name>A0A9X4QSD0_9BACL</name>
<protein>
    <submittedName>
        <fullName evidence="1">Uncharacterized protein</fullName>
    </submittedName>
</protein>
<accession>A0A9X4QSD0</accession>
<proteinExistence type="predicted"/>
<evidence type="ECO:0000313" key="1">
    <source>
        <dbReference type="EMBL" id="MDG0809470.1"/>
    </source>
</evidence>
<reference evidence="1" key="1">
    <citation type="submission" date="2022-10" db="EMBL/GenBank/DDBJ databases">
        <title>Comparative genomic analysis of Cohnella hashimotonis sp. nov., isolated from the International Space Station.</title>
        <authorList>
            <person name="Simpson A."/>
            <person name="Venkateswaran K."/>
        </authorList>
    </citation>
    <scope>NUCLEOTIDE SEQUENCE</scope>
    <source>
        <strain evidence="1">DSM 28161</strain>
    </source>
</reference>
<dbReference type="RefSeq" id="WP_277530790.1">
    <property type="nucleotide sequence ID" value="NZ_JAPDIA010000003.1"/>
</dbReference>
<dbReference type="AlphaFoldDB" id="A0A9X4QSD0"/>
<organism evidence="1 2">
    <name type="scientific">Cohnella rhizosphaerae</name>
    <dbReference type="NCBI Taxonomy" id="1457232"/>
    <lineage>
        <taxon>Bacteria</taxon>
        <taxon>Bacillati</taxon>
        <taxon>Bacillota</taxon>
        <taxon>Bacilli</taxon>
        <taxon>Bacillales</taxon>
        <taxon>Paenibacillaceae</taxon>
        <taxon>Cohnella</taxon>
    </lineage>
</organism>
<gene>
    <name evidence="1" type="ORF">OMP40_08960</name>
</gene>
<evidence type="ECO:0000313" key="2">
    <source>
        <dbReference type="Proteomes" id="UP001153404"/>
    </source>
</evidence>